<dbReference type="CDD" id="cd03784">
    <property type="entry name" value="GT1_Gtf-like"/>
    <property type="match status" value="1"/>
</dbReference>
<dbReference type="Pfam" id="PF00201">
    <property type="entry name" value="UDPGT"/>
    <property type="match status" value="1"/>
</dbReference>
<dbReference type="PANTHER" id="PTHR48043:SF145">
    <property type="entry name" value="FI06409P-RELATED"/>
    <property type="match status" value="1"/>
</dbReference>
<evidence type="ECO:0000256" key="3">
    <source>
        <dbReference type="SAM" id="Phobius"/>
    </source>
</evidence>
<evidence type="ECO:0000313" key="5">
    <source>
        <dbReference type="Proteomes" id="UP000266673"/>
    </source>
</evidence>
<dbReference type="InterPro" id="IPR002213">
    <property type="entry name" value="UDP_glucos_trans"/>
</dbReference>
<dbReference type="GO" id="GO:0008194">
    <property type="term" value="F:UDP-glycosyltransferase activity"/>
    <property type="evidence" value="ECO:0007669"/>
    <property type="project" value="InterPro"/>
</dbReference>
<evidence type="ECO:0000313" key="4">
    <source>
        <dbReference type="EMBL" id="RIB27166.1"/>
    </source>
</evidence>
<comment type="caution">
    <text evidence="4">The sequence shown here is derived from an EMBL/GenBank/DDBJ whole genome shotgun (WGS) entry which is preliminary data.</text>
</comment>
<reference evidence="4 5" key="1">
    <citation type="submission" date="2018-06" db="EMBL/GenBank/DDBJ databases">
        <title>Comparative genomics reveals the genomic features of Rhizophagus irregularis, R. cerebriforme, R. diaphanum and Gigaspora rosea, and their symbiotic lifestyle signature.</title>
        <authorList>
            <person name="Morin E."/>
            <person name="San Clemente H."/>
            <person name="Chen E.C.H."/>
            <person name="De La Providencia I."/>
            <person name="Hainaut M."/>
            <person name="Kuo A."/>
            <person name="Kohler A."/>
            <person name="Murat C."/>
            <person name="Tang N."/>
            <person name="Roy S."/>
            <person name="Loubradou J."/>
            <person name="Henrissat B."/>
            <person name="Grigoriev I.V."/>
            <person name="Corradi N."/>
            <person name="Roux C."/>
            <person name="Martin F.M."/>
        </authorList>
    </citation>
    <scope>NUCLEOTIDE SEQUENCE [LARGE SCALE GENOMIC DNA]</scope>
    <source>
        <strain evidence="4 5">DAOM 194757</strain>
    </source>
</reference>
<dbReference type="Proteomes" id="UP000266673">
    <property type="component" value="Unassembled WGS sequence"/>
</dbReference>
<evidence type="ECO:0000256" key="1">
    <source>
        <dbReference type="ARBA" id="ARBA00022676"/>
    </source>
</evidence>
<feature type="transmembrane region" description="Helical" evidence="3">
    <location>
        <begin position="411"/>
        <end position="435"/>
    </location>
</feature>
<keyword evidence="5" id="KW-1185">Reference proteome</keyword>
<dbReference type="Gene3D" id="3.40.50.2000">
    <property type="entry name" value="Glycogen Phosphorylase B"/>
    <property type="match status" value="1"/>
</dbReference>
<dbReference type="EMBL" id="QKWP01000109">
    <property type="protein sequence ID" value="RIB27166.1"/>
    <property type="molecule type" value="Genomic_DNA"/>
</dbReference>
<name>A0A397W751_9GLOM</name>
<accession>A0A397W751</accession>
<sequence>MDEEDNLEPFKLFNIWARTHYVPFYKAYKQVAEEIDVDLFICEHAINYPCFDLAWKLGKPVVGVSPSYRVFHPPYRSDPTYGCHVNMENESFYDRFICATIAPLRFIWISIEIIYNVNIERAKVGIDSHWDPRGRISNILMLFNYFFGVEVPSIESPLHQEIGPILPDTFLDLSPEIDSFLTNHPRTMYFALGTNVFIDPHKCFALLKSFLKLIDQNVIDGVVWAFVRTNTSDLLSFNDFDVHISDILNNNHSHIHVIKHAPQFAILSHENTKLFLSHGGISSIHESIYTATPMLILPFFGDQLENAEKVELAGMALKLSKFNINVDDIVLKAKRLLNEKSFKINAERLQFLAKVNSKRKHRGADLIEVVMNRAKYERENGESKIDNENLLKDWITPDTRMGYMRGKYIDVYGVAILLLLIFIFVLFKIIKFFYIMGGKFQQSLKLKKD</sequence>
<dbReference type="PANTHER" id="PTHR48043">
    <property type="entry name" value="EG:EG0003.4 PROTEIN-RELATED"/>
    <property type="match status" value="1"/>
</dbReference>
<keyword evidence="2 4" id="KW-0808">Transferase</keyword>
<keyword evidence="3" id="KW-1133">Transmembrane helix</keyword>
<proteinExistence type="predicted"/>
<dbReference type="OrthoDB" id="5835829at2759"/>
<protein>
    <submittedName>
        <fullName evidence="4">Glycosyltransferase Family 1 protein</fullName>
    </submittedName>
</protein>
<evidence type="ECO:0000256" key="2">
    <source>
        <dbReference type="ARBA" id="ARBA00022679"/>
    </source>
</evidence>
<keyword evidence="3" id="KW-0812">Transmembrane</keyword>
<gene>
    <name evidence="4" type="ORF">C2G38_2240327</name>
</gene>
<dbReference type="SUPFAM" id="SSF53756">
    <property type="entry name" value="UDP-Glycosyltransferase/glycogen phosphorylase"/>
    <property type="match status" value="1"/>
</dbReference>
<organism evidence="4 5">
    <name type="scientific">Gigaspora rosea</name>
    <dbReference type="NCBI Taxonomy" id="44941"/>
    <lineage>
        <taxon>Eukaryota</taxon>
        <taxon>Fungi</taxon>
        <taxon>Fungi incertae sedis</taxon>
        <taxon>Mucoromycota</taxon>
        <taxon>Glomeromycotina</taxon>
        <taxon>Glomeromycetes</taxon>
        <taxon>Diversisporales</taxon>
        <taxon>Gigasporaceae</taxon>
        <taxon>Gigaspora</taxon>
    </lineage>
</organism>
<keyword evidence="1" id="KW-0328">Glycosyltransferase</keyword>
<dbReference type="AlphaFoldDB" id="A0A397W751"/>
<dbReference type="InterPro" id="IPR050271">
    <property type="entry name" value="UDP-glycosyltransferase"/>
</dbReference>
<keyword evidence="3" id="KW-0472">Membrane</keyword>